<protein>
    <submittedName>
        <fullName evidence="1">Uncharacterized protein</fullName>
    </submittedName>
</protein>
<proteinExistence type="predicted"/>
<sequence length="138" mass="15323">MAIPAEHSPFNGYLLHTLFSQCHSSEHSPLSTAIPAENSRPRRVVTLNGHIPVGLTLLNGHSCRHILVRSHPQRPFLNSSHPSKWACRAFTLQRPFRREFTVTAILQSSHPLNGHSCTAVGPRPFCRASTCLTHSCTQ</sequence>
<gene>
    <name evidence="1" type="ORF">AVEN_267549_1</name>
</gene>
<reference evidence="1 2" key="1">
    <citation type="journal article" date="2019" name="Sci. Rep.">
        <title>Orb-weaving spider Araneus ventricosus genome elucidates the spidroin gene catalogue.</title>
        <authorList>
            <person name="Kono N."/>
            <person name="Nakamura H."/>
            <person name="Ohtoshi R."/>
            <person name="Moran D.A.P."/>
            <person name="Shinohara A."/>
            <person name="Yoshida Y."/>
            <person name="Fujiwara M."/>
            <person name="Mori M."/>
            <person name="Tomita M."/>
            <person name="Arakawa K."/>
        </authorList>
    </citation>
    <scope>NUCLEOTIDE SEQUENCE [LARGE SCALE GENOMIC DNA]</scope>
</reference>
<name>A0A4Y2STW4_ARAVE</name>
<dbReference type="AlphaFoldDB" id="A0A4Y2STW4"/>
<organism evidence="1 2">
    <name type="scientific">Araneus ventricosus</name>
    <name type="common">Orbweaver spider</name>
    <name type="synonym">Epeira ventricosa</name>
    <dbReference type="NCBI Taxonomy" id="182803"/>
    <lineage>
        <taxon>Eukaryota</taxon>
        <taxon>Metazoa</taxon>
        <taxon>Ecdysozoa</taxon>
        <taxon>Arthropoda</taxon>
        <taxon>Chelicerata</taxon>
        <taxon>Arachnida</taxon>
        <taxon>Araneae</taxon>
        <taxon>Araneomorphae</taxon>
        <taxon>Entelegynae</taxon>
        <taxon>Araneoidea</taxon>
        <taxon>Araneidae</taxon>
        <taxon>Araneus</taxon>
    </lineage>
</organism>
<dbReference type="EMBL" id="BGPR01023645">
    <property type="protein sequence ID" value="GBN90990.1"/>
    <property type="molecule type" value="Genomic_DNA"/>
</dbReference>
<comment type="caution">
    <text evidence="1">The sequence shown here is derived from an EMBL/GenBank/DDBJ whole genome shotgun (WGS) entry which is preliminary data.</text>
</comment>
<keyword evidence="2" id="KW-1185">Reference proteome</keyword>
<accession>A0A4Y2STW4</accession>
<evidence type="ECO:0000313" key="1">
    <source>
        <dbReference type="EMBL" id="GBN90990.1"/>
    </source>
</evidence>
<dbReference type="Proteomes" id="UP000499080">
    <property type="component" value="Unassembled WGS sequence"/>
</dbReference>
<evidence type="ECO:0000313" key="2">
    <source>
        <dbReference type="Proteomes" id="UP000499080"/>
    </source>
</evidence>